<reference evidence="2 3" key="1">
    <citation type="submission" date="2020-08" db="EMBL/GenBank/DDBJ databases">
        <title>Genomic Encyclopedia of Type Strains, Phase III (KMG-III): the genomes of soil and plant-associated and newly described type strains.</title>
        <authorList>
            <person name="Whitman W."/>
        </authorList>
    </citation>
    <scope>NUCLEOTIDE SEQUENCE [LARGE SCALE GENOMIC DNA]</scope>
    <source>
        <strain evidence="2 3">CECT 8305</strain>
    </source>
</reference>
<name>A0A7W9QBZ3_9ACTN</name>
<sequence length="283" mass="31027">MTEILVTGATGTVGRHIVAALAASDAQPRALVRDPDAATLPAGVHTVRGDLTDPASLEAAVRGVDSVFLLWPGLPVVDPRVVEVIAEHAQQVVYLSTDVADLADGETAASYHQEIERQLRHSGVSWTFLRAIDFAANALRWADQIRQGVVRYPYGRAARSLIHERDIAEVAVCVLTASRADRTQHDGAKYLLTGPEAVTHSEQVRIIGEVIGRPVRWEELPPETARAELTAAWGNAAFVEGRLRAWQSFVDSPERVTDTVEQLLGRPARSFRSWVHDHADDFR</sequence>
<dbReference type="InterPro" id="IPR036291">
    <property type="entry name" value="NAD(P)-bd_dom_sf"/>
</dbReference>
<accession>A0A7W9QBZ3</accession>
<dbReference type="Proteomes" id="UP000588098">
    <property type="component" value="Unassembled WGS sequence"/>
</dbReference>
<gene>
    <name evidence="2" type="ORF">FHS42_004050</name>
</gene>
<organism evidence="2 3">
    <name type="scientific">Streptomyces zagrosensis</name>
    <dbReference type="NCBI Taxonomy" id="1042984"/>
    <lineage>
        <taxon>Bacteria</taxon>
        <taxon>Bacillati</taxon>
        <taxon>Actinomycetota</taxon>
        <taxon>Actinomycetes</taxon>
        <taxon>Kitasatosporales</taxon>
        <taxon>Streptomycetaceae</taxon>
        <taxon>Streptomyces</taxon>
    </lineage>
</organism>
<keyword evidence="3" id="KW-1185">Reference proteome</keyword>
<evidence type="ECO:0000259" key="1">
    <source>
        <dbReference type="Pfam" id="PF05368"/>
    </source>
</evidence>
<proteinExistence type="predicted"/>
<protein>
    <submittedName>
        <fullName evidence="2">Uncharacterized protein YbjT (DUF2867 family)</fullName>
    </submittedName>
</protein>
<dbReference type="InterPro" id="IPR008030">
    <property type="entry name" value="NmrA-like"/>
</dbReference>
<evidence type="ECO:0000313" key="2">
    <source>
        <dbReference type="EMBL" id="MBB5936973.1"/>
    </source>
</evidence>
<dbReference type="InterPro" id="IPR051604">
    <property type="entry name" value="Ergot_Alk_Oxidoreductase"/>
</dbReference>
<dbReference type="Gene3D" id="3.90.25.10">
    <property type="entry name" value="UDP-galactose 4-epimerase, domain 1"/>
    <property type="match status" value="1"/>
</dbReference>
<dbReference type="PANTHER" id="PTHR43162">
    <property type="match status" value="1"/>
</dbReference>
<comment type="caution">
    <text evidence="2">The sequence shown here is derived from an EMBL/GenBank/DDBJ whole genome shotgun (WGS) entry which is preliminary data.</text>
</comment>
<feature type="domain" description="NmrA-like" evidence="1">
    <location>
        <begin position="3"/>
        <end position="226"/>
    </location>
</feature>
<dbReference type="Gene3D" id="3.40.50.720">
    <property type="entry name" value="NAD(P)-binding Rossmann-like Domain"/>
    <property type="match status" value="1"/>
</dbReference>
<dbReference type="AlphaFoldDB" id="A0A7W9QBZ3"/>
<dbReference type="EMBL" id="JACHJL010000009">
    <property type="protein sequence ID" value="MBB5936973.1"/>
    <property type="molecule type" value="Genomic_DNA"/>
</dbReference>
<dbReference type="SUPFAM" id="SSF51735">
    <property type="entry name" value="NAD(P)-binding Rossmann-fold domains"/>
    <property type="match status" value="1"/>
</dbReference>
<dbReference type="Pfam" id="PF05368">
    <property type="entry name" value="NmrA"/>
    <property type="match status" value="1"/>
</dbReference>
<dbReference type="RefSeq" id="WP_184573510.1">
    <property type="nucleotide sequence ID" value="NZ_JACHJL010000009.1"/>
</dbReference>
<dbReference type="PANTHER" id="PTHR43162:SF1">
    <property type="entry name" value="PRESTALK A DIFFERENTIATION PROTEIN A"/>
    <property type="match status" value="1"/>
</dbReference>
<evidence type="ECO:0000313" key="3">
    <source>
        <dbReference type="Proteomes" id="UP000588098"/>
    </source>
</evidence>